<dbReference type="AlphaFoldDB" id="A0A9P0YHL6"/>
<evidence type="ECO:0000313" key="3">
    <source>
        <dbReference type="Proteomes" id="UP001152484"/>
    </source>
</evidence>
<comment type="caution">
    <text evidence="2">The sequence shown here is derived from an EMBL/GenBank/DDBJ whole genome shotgun (WGS) entry which is preliminary data.</text>
</comment>
<evidence type="ECO:0000313" key="2">
    <source>
        <dbReference type="EMBL" id="CAH9055635.1"/>
    </source>
</evidence>
<reference evidence="2" key="1">
    <citation type="submission" date="2022-07" db="EMBL/GenBank/DDBJ databases">
        <authorList>
            <person name="Macas J."/>
            <person name="Novak P."/>
            <person name="Neumann P."/>
        </authorList>
    </citation>
    <scope>NUCLEOTIDE SEQUENCE</scope>
</reference>
<organism evidence="2 3">
    <name type="scientific">Cuscuta europaea</name>
    <name type="common">European dodder</name>
    <dbReference type="NCBI Taxonomy" id="41803"/>
    <lineage>
        <taxon>Eukaryota</taxon>
        <taxon>Viridiplantae</taxon>
        <taxon>Streptophyta</taxon>
        <taxon>Embryophyta</taxon>
        <taxon>Tracheophyta</taxon>
        <taxon>Spermatophyta</taxon>
        <taxon>Magnoliopsida</taxon>
        <taxon>eudicotyledons</taxon>
        <taxon>Gunneridae</taxon>
        <taxon>Pentapetalae</taxon>
        <taxon>asterids</taxon>
        <taxon>lamiids</taxon>
        <taxon>Solanales</taxon>
        <taxon>Convolvulaceae</taxon>
        <taxon>Cuscuteae</taxon>
        <taxon>Cuscuta</taxon>
        <taxon>Cuscuta subgen. Cuscuta</taxon>
    </lineage>
</organism>
<sequence length="140" mass="15839">MTSHTTTTNIQTPLFHQELPSTSDVTLSKRISTSRIPFPPLSSYSLFNMPEPFSWTPTTSLPPPPLQAHTGSSARVPSHKPVFSGPTWMCHPSLTGFNQSSFLRPSSSTFQVELEGCYHRLLLWGDQRKKTWFMLLPFLF</sequence>
<dbReference type="EMBL" id="CAMAPE010000003">
    <property type="protein sequence ID" value="CAH9055635.1"/>
    <property type="molecule type" value="Genomic_DNA"/>
</dbReference>
<name>A0A9P0YHL6_CUSEU</name>
<proteinExistence type="predicted"/>
<keyword evidence="3" id="KW-1185">Reference proteome</keyword>
<feature type="region of interest" description="Disordered" evidence="1">
    <location>
        <begin position="56"/>
        <end position="76"/>
    </location>
</feature>
<gene>
    <name evidence="2" type="ORF">CEURO_LOCUS838</name>
</gene>
<dbReference type="Proteomes" id="UP001152484">
    <property type="component" value="Unassembled WGS sequence"/>
</dbReference>
<protein>
    <submittedName>
        <fullName evidence="2">Uncharacterized protein</fullName>
    </submittedName>
</protein>
<accession>A0A9P0YHL6</accession>
<evidence type="ECO:0000256" key="1">
    <source>
        <dbReference type="SAM" id="MobiDB-lite"/>
    </source>
</evidence>